<dbReference type="SMART" id="SM01149">
    <property type="entry name" value="DUF1237"/>
    <property type="match status" value="1"/>
</dbReference>
<accession>A0AA40ESK2</accession>
<proteinExistence type="predicted"/>
<dbReference type="EMBL" id="JAUKTV010000002">
    <property type="protein sequence ID" value="KAK0744715.1"/>
    <property type="molecule type" value="Genomic_DNA"/>
</dbReference>
<dbReference type="InterPro" id="IPR008928">
    <property type="entry name" value="6-hairpin_glycosidase_sf"/>
</dbReference>
<dbReference type="PIRSF" id="PIRSF028846">
    <property type="entry name" value="UCP028846"/>
    <property type="match status" value="1"/>
</dbReference>
<evidence type="ECO:0000313" key="3">
    <source>
        <dbReference type="Proteomes" id="UP001172159"/>
    </source>
</evidence>
<feature type="chain" id="PRO_5041405804" description="Glycoside hydrolase family 125 protein" evidence="1">
    <location>
        <begin position="21"/>
        <end position="519"/>
    </location>
</feature>
<organism evidence="2 3">
    <name type="scientific">Apiosordaria backusii</name>
    <dbReference type="NCBI Taxonomy" id="314023"/>
    <lineage>
        <taxon>Eukaryota</taxon>
        <taxon>Fungi</taxon>
        <taxon>Dikarya</taxon>
        <taxon>Ascomycota</taxon>
        <taxon>Pezizomycotina</taxon>
        <taxon>Sordariomycetes</taxon>
        <taxon>Sordariomycetidae</taxon>
        <taxon>Sordariales</taxon>
        <taxon>Lasiosphaeriaceae</taxon>
        <taxon>Apiosordaria</taxon>
    </lineage>
</organism>
<name>A0AA40ESK2_9PEZI</name>
<dbReference type="Pfam" id="PF06824">
    <property type="entry name" value="Glyco_hydro_125"/>
    <property type="match status" value="1"/>
</dbReference>
<dbReference type="SUPFAM" id="SSF48208">
    <property type="entry name" value="Six-hairpin glycosidases"/>
    <property type="match status" value="1"/>
</dbReference>
<evidence type="ECO:0000313" key="2">
    <source>
        <dbReference type="EMBL" id="KAK0744715.1"/>
    </source>
</evidence>
<dbReference type="InterPro" id="IPR012341">
    <property type="entry name" value="6hp_glycosidase-like_sf"/>
</dbReference>
<reference evidence="2" key="1">
    <citation type="submission" date="2023-06" db="EMBL/GenBank/DDBJ databases">
        <title>Genome-scale phylogeny and comparative genomics of the fungal order Sordariales.</title>
        <authorList>
            <consortium name="Lawrence Berkeley National Laboratory"/>
            <person name="Hensen N."/>
            <person name="Bonometti L."/>
            <person name="Westerberg I."/>
            <person name="Brannstrom I.O."/>
            <person name="Guillou S."/>
            <person name="Cros-Aarteil S."/>
            <person name="Calhoun S."/>
            <person name="Haridas S."/>
            <person name="Kuo A."/>
            <person name="Mondo S."/>
            <person name="Pangilinan J."/>
            <person name="Riley R."/>
            <person name="Labutti K."/>
            <person name="Andreopoulos B."/>
            <person name="Lipzen A."/>
            <person name="Chen C."/>
            <person name="Yanf M."/>
            <person name="Daum C."/>
            <person name="Ng V."/>
            <person name="Clum A."/>
            <person name="Steindorff A."/>
            <person name="Ohm R."/>
            <person name="Martin F."/>
            <person name="Silar P."/>
            <person name="Natvig D."/>
            <person name="Lalanne C."/>
            <person name="Gautier V."/>
            <person name="Ament-Velasquez S.L."/>
            <person name="Kruys A."/>
            <person name="Hutchinson M.I."/>
            <person name="Powell A.J."/>
            <person name="Barry K."/>
            <person name="Miller A.N."/>
            <person name="Grigoriev I.V."/>
            <person name="Debuchy R."/>
            <person name="Gladieux P."/>
            <person name="Thoren M.H."/>
            <person name="Johannesson H."/>
        </authorList>
    </citation>
    <scope>NUCLEOTIDE SEQUENCE</scope>
    <source>
        <strain evidence="2">CBS 540.89</strain>
    </source>
</reference>
<evidence type="ECO:0008006" key="4">
    <source>
        <dbReference type="Google" id="ProtNLM"/>
    </source>
</evidence>
<keyword evidence="1" id="KW-0732">Signal</keyword>
<protein>
    <recommendedName>
        <fullName evidence="4">Glycoside hydrolase family 125 protein</fullName>
    </recommendedName>
</protein>
<dbReference type="GO" id="GO:0003824">
    <property type="term" value="F:catalytic activity"/>
    <property type="evidence" value="ECO:0007669"/>
    <property type="project" value="UniProtKB-ARBA"/>
</dbReference>
<gene>
    <name evidence="2" type="ORF">B0T21DRAFT_280899</name>
</gene>
<dbReference type="PANTHER" id="PTHR31047">
    <property type="entry name" value="MEIOTICALLY UP-REGULATED GENE 157 PROTEIN"/>
    <property type="match status" value="1"/>
</dbReference>
<sequence>MIRLSTQLLVVLAHVYTASSQSCPDYSTYSKTRHEPFSSGRYALSSARPPPECRTFNSSALESLLQSASDTIADPDLLRLFQNTYPNTLDTAIKWHGFAANNSEEELTFIITGDINAMWLRDSANQLQSYLPLLEPSPDFISLASLFRGAINLQSRYILTSPFCNSFQPPPESGLGPSPNPASDSDIVFPPYSPDQVFECKYELDSLASFLQLSTEYHEATHDSSFFSKFSWLEAVKTILATAKAMTAPTYSPITNRPLSSPYTFTRKTTRSTETLPNDGLGHPVSPTTGLIRSAFRPSDDSTTYQFLIPSNMLFCRYLASASLIASAINQSSLASEMMDFSNSLRQAIQTHGVVSIPSGDNGTTEKVYAYEIDGFGSSLLQDDANLPSLLSAPVMGYLGAADPIYTATRNRVLSTKNPYYAHGELLKGVGSAHTGPGKVWPMSLIVQIMTSEDDDEIRGALKEILQSTDGLGLIHESVDGWDGSKWTREWFGWVNGLFGGMVLDLGRRKPEVLKESFQ</sequence>
<dbReference type="PANTHER" id="PTHR31047:SF1">
    <property type="entry name" value="DUF1237 DOMAIN-CONTAINING PROTEIN"/>
    <property type="match status" value="1"/>
</dbReference>
<dbReference type="PROSITE" id="PS51257">
    <property type="entry name" value="PROKAR_LIPOPROTEIN"/>
    <property type="match status" value="1"/>
</dbReference>
<keyword evidence="3" id="KW-1185">Reference proteome</keyword>
<dbReference type="AlphaFoldDB" id="A0AA40ESK2"/>
<dbReference type="Gene3D" id="1.50.10.10">
    <property type="match status" value="1"/>
</dbReference>
<comment type="caution">
    <text evidence="2">The sequence shown here is derived from an EMBL/GenBank/DDBJ whole genome shotgun (WGS) entry which is preliminary data.</text>
</comment>
<evidence type="ECO:0000256" key="1">
    <source>
        <dbReference type="SAM" id="SignalP"/>
    </source>
</evidence>
<feature type="signal peptide" evidence="1">
    <location>
        <begin position="1"/>
        <end position="20"/>
    </location>
</feature>
<dbReference type="GO" id="GO:0005975">
    <property type="term" value="P:carbohydrate metabolic process"/>
    <property type="evidence" value="ECO:0007669"/>
    <property type="project" value="InterPro"/>
</dbReference>
<dbReference type="InterPro" id="IPR008313">
    <property type="entry name" value="GH125"/>
</dbReference>
<dbReference type="Proteomes" id="UP001172159">
    <property type="component" value="Unassembled WGS sequence"/>
</dbReference>